<proteinExistence type="predicted"/>
<comment type="caution">
    <text evidence="1">The sequence shown here is derived from an EMBL/GenBank/DDBJ whole genome shotgun (WGS) entry which is preliminary data.</text>
</comment>
<evidence type="ECO:0000313" key="1">
    <source>
        <dbReference type="EMBL" id="EWS76952.1"/>
    </source>
</evidence>
<organism evidence="1 2">
    <name type="scientific">Xylella taiwanensis</name>
    <dbReference type="NCBI Taxonomy" id="1444770"/>
    <lineage>
        <taxon>Bacteria</taxon>
        <taxon>Pseudomonadati</taxon>
        <taxon>Pseudomonadota</taxon>
        <taxon>Gammaproteobacteria</taxon>
        <taxon>Lysobacterales</taxon>
        <taxon>Lysobacteraceae</taxon>
        <taxon>Xylella</taxon>
    </lineage>
</organism>
<evidence type="ECO:0000313" key="2">
    <source>
        <dbReference type="Proteomes" id="UP000020406"/>
    </source>
</evidence>
<reference evidence="1 2" key="1">
    <citation type="journal article" date="2014" name="Genome Announc.">
        <title>Draft Genome Sequence of Xylella fastidiosa Pear Leaf Scorch Strain in Taiwan.</title>
        <authorList>
            <person name="Su C.C."/>
            <person name="Deng W.L."/>
            <person name="Jan F.J."/>
            <person name="Chang C.J."/>
            <person name="Huang H."/>
            <person name="Chen J."/>
        </authorList>
    </citation>
    <scope>NUCLEOTIDE SEQUENCE [LARGE SCALE GENOMIC DNA]</scope>
    <source>
        <strain evidence="1 2">PLS229</strain>
    </source>
</reference>
<protein>
    <submittedName>
        <fullName evidence="1">Uncharacterized protein</fullName>
    </submittedName>
</protein>
<dbReference type="Proteomes" id="UP000020406">
    <property type="component" value="Unassembled WGS sequence"/>
</dbReference>
<accession>Z9JGS5</accession>
<gene>
    <name evidence="1" type="ORF">AF72_13425</name>
</gene>
<name>Z9JGS5_9GAMM</name>
<dbReference type="EMBL" id="JDSQ01000051">
    <property type="protein sequence ID" value="EWS76952.1"/>
    <property type="molecule type" value="Genomic_DNA"/>
</dbReference>
<dbReference type="AlphaFoldDB" id="Z9JGS5"/>
<sequence>MDIIRVRFVQGLNDDWAVIMVWDTQHDHLFLEVSVQSMYMM</sequence>
<dbReference type="STRING" id="1444770.AF72_13425"/>